<dbReference type="SUPFAM" id="SSF81321">
    <property type="entry name" value="Family A G protein-coupled receptor-like"/>
    <property type="match status" value="1"/>
</dbReference>
<evidence type="ECO:0000256" key="9">
    <source>
        <dbReference type="SAM" id="Phobius"/>
    </source>
</evidence>
<evidence type="ECO:0000256" key="8">
    <source>
        <dbReference type="ARBA" id="ARBA00023224"/>
    </source>
</evidence>
<proteinExistence type="predicted"/>
<feature type="transmembrane region" description="Helical" evidence="9">
    <location>
        <begin position="63"/>
        <end position="84"/>
    </location>
</feature>
<dbReference type="GO" id="GO:0005886">
    <property type="term" value="C:plasma membrane"/>
    <property type="evidence" value="ECO:0007669"/>
    <property type="project" value="UniProtKB-ARBA"/>
</dbReference>
<name>A0A1U7SIR8_ALLSI</name>
<keyword evidence="11" id="KW-1185">Reference proteome</keyword>
<keyword evidence="3" id="KW-0716">Sensory transduction</keyword>
<dbReference type="OrthoDB" id="6130476at2759"/>
<evidence type="ECO:0000256" key="5">
    <source>
        <dbReference type="ARBA" id="ARBA00023040"/>
    </source>
</evidence>
<sequence>MEVENLTTTVTEFVLLGLTQSPELKYLLFLVFFLVYLMTWLSNLTIIIVVITNSHLHIPMYFFLANLAFIDINDSSVTAVKLLWDLASQTKTISFSWCIIQIFLFHFTGGAGVFLLVVMAVDWYGAIHKPLHYLTIMNQGVCTGLVIGSWLGGFAHSIVQTALIIQLPFCGPNILDNFYCDVPQVIKLACVNTYLVELLMVSNSGLLLAFIFLILLISYSIILVKIRKHVTDGKHKALSTCAVQIIGMSLIFIPEIFIYDRPFKKLSVDKIVSVTYALITPMLNPIIYTLRNAEMKNVIWRLMRRILFSRRK</sequence>
<feature type="domain" description="G-protein coupled receptors family 1 profile" evidence="10">
    <location>
        <begin position="42"/>
        <end position="288"/>
    </location>
</feature>
<dbReference type="PANTHER" id="PTHR48002">
    <property type="entry name" value="OLFACTORY RECEPTOR"/>
    <property type="match status" value="1"/>
</dbReference>
<dbReference type="InParanoid" id="A0A1U7SIR8"/>
<dbReference type="RefSeq" id="XP_006036483.1">
    <property type="nucleotide sequence ID" value="XM_006036421.1"/>
</dbReference>
<evidence type="ECO:0000256" key="7">
    <source>
        <dbReference type="ARBA" id="ARBA00023170"/>
    </source>
</evidence>
<dbReference type="Proteomes" id="UP000189705">
    <property type="component" value="Unplaced"/>
</dbReference>
<dbReference type="PRINTS" id="PR00237">
    <property type="entry name" value="GPCRRHODOPSN"/>
</dbReference>
<dbReference type="InterPro" id="IPR000725">
    <property type="entry name" value="Olfact_rcpt"/>
</dbReference>
<evidence type="ECO:0000256" key="2">
    <source>
        <dbReference type="ARBA" id="ARBA00022692"/>
    </source>
</evidence>
<evidence type="ECO:0000259" key="10">
    <source>
        <dbReference type="PROSITE" id="PS50262"/>
    </source>
</evidence>
<dbReference type="InterPro" id="IPR017452">
    <property type="entry name" value="GPCR_Rhodpsn_7TM"/>
</dbReference>
<organism evidence="11 12">
    <name type="scientific">Alligator sinensis</name>
    <name type="common">Chinese alligator</name>
    <dbReference type="NCBI Taxonomy" id="38654"/>
    <lineage>
        <taxon>Eukaryota</taxon>
        <taxon>Metazoa</taxon>
        <taxon>Chordata</taxon>
        <taxon>Craniata</taxon>
        <taxon>Vertebrata</taxon>
        <taxon>Euteleostomi</taxon>
        <taxon>Archelosauria</taxon>
        <taxon>Archosauria</taxon>
        <taxon>Crocodylia</taxon>
        <taxon>Alligatoridae</taxon>
        <taxon>Alligatorinae</taxon>
        <taxon>Alligator</taxon>
    </lineage>
</organism>
<evidence type="ECO:0000313" key="12">
    <source>
        <dbReference type="RefSeq" id="XP_006036483.1"/>
    </source>
</evidence>
<dbReference type="FunFam" id="1.20.1070.10:FF:000007">
    <property type="entry name" value="Olfactory receptor"/>
    <property type="match status" value="1"/>
</dbReference>
<dbReference type="InterPro" id="IPR050427">
    <property type="entry name" value="Olfactory_Receptors"/>
</dbReference>
<keyword evidence="4 9" id="KW-1133">Transmembrane helix</keyword>
<gene>
    <name evidence="12" type="primary">LOC102373104</name>
</gene>
<feature type="transmembrane region" description="Helical" evidence="9">
    <location>
        <begin position="205"/>
        <end position="226"/>
    </location>
</feature>
<dbReference type="eggNOG" id="ENOG502SIBY">
    <property type="taxonomic scope" value="Eukaryota"/>
</dbReference>
<accession>A0A1U7SIR8</accession>
<keyword evidence="3" id="KW-0552">Olfaction</keyword>
<keyword evidence="8" id="KW-0807">Transducer</keyword>
<dbReference type="GO" id="GO:0004984">
    <property type="term" value="F:olfactory receptor activity"/>
    <property type="evidence" value="ECO:0007669"/>
    <property type="project" value="InterPro"/>
</dbReference>
<keyword evidence="2 9" id="KW-0812">Transmembrane</keyword>
<dbReference type="GO" id="GO:0004930">
    <property type="term" value="F:G protein-coupled receptor activity"/>
    <property type="evidence" value="ECO:0007669"/>
    <property type="project" value="UniProtKB-KW"/>
</dbReference>
<dbReference type="PRINTS" id="PR00245">
    <property type="entry name" value="OLFACTORYR"/>
</dbReference>
<dbReference type="Pfam" id="PF13853">
    <property type="entry name" value="7tm_4"/>
    <property type="match status" value="1"/>
</dbReference>
<evidence type="ECO:0000256" key="1">
    <source>
        <dbReference type="ARBA" id="ARBA00004141"/>
    </source>
</evidence>
<feature type="transmembrane region" description="Helical" evidence="9">
    <location>
        <begin position="238"/>
        <end position="259"/>
    </location>
</feature>
<evidence type="ECO:0000256" key="3">
    <source>
        <dbReference type="ARBA" id="ARBA00022725"/>
    </source>
</evidence>
<evidence type="ECO:0000256" key="6">
    <source>
        <dbReference type="ARBA" id="ARBA00023136"/>
    </source>
</evidence>
<reference evidence="12" key="1">
    <citation type="submission" date="2025-08" db="UniProtKB">
        <authorList>
            <consortium name="RefSeq"/>
        </authorList>
    </citation>
    <scope>IDENTIFICATION</scope>
</reference>
<dbReference type="PROSITE" id="PS50262">
    <property type="entry name" value="G_PROTEIN_RECEP_F1_2"/>
    <property type="match status" value="1"/>
</dbReference>
<feature type="transmembrane region" description="Helical" evidence="9">
    <location>
        <begin position="99"/>
        <end position="121"/>
    </location>
</feature>
<evidence type="ECO:0000313" key="11">
    <source>
        <dbReference type="Proteomes" id="UP000189705"/>
    </source>
</evidence>
<dbReference type="CDD" id="cd15936">
    <property type="entry name" value="7tmA_OR4D-like"/>
    <property type="match status" value="1"/>
</dbReference>
<keyword evidence="6 9" id="KW-0472">Membrane</keyword>
<dbReference type="KEGG" id="asn:102373104"/>
<evidence type="ECO:0000256" key="4">
    <source>
        <dbReference type="ARBA" id="ARBA00022989"/>
    </source>
</evidence>
<dbReference type="Gene3D" id="1.20.1070.10">
    <property type="entry name" value="Rhodopsin 7-helix transmembrane proteins"/>
    <property type="match status" value="1"/>
</dbReference>
<feature type="transmembrane region" description="Helical" evidence="9">
    <location>
        <begin position="26"/>
        <end position="51"/>
    </location>
</feature>
<dbReference type="AlphaFoldDB" id="A0A1U7SIR8"/>
<feature type="transmembrane region" description="Helical" evidence="9">
    <location>
        <begin position="271"/>
        <end position="290"/>
    </location>
</feature>
<dbReference type="GeneID" id="102373104"/>
<protein>
    <submittedName>
        <fullName evidence="12">Olfactory receptor 4D9-like</fullName>
    </submittedName>
</protein>
<comment type="subcellular location">
    <subcellularLocation>
        <location evidence="1">Membrane</location>
        <topology evidence="1">Multi-pass membrane protein</topology>
    </subcellularLocation>
</comment>
<keyword evidence="7" id="KW-0675">Receptor</keyword>
<dbReference type="InterPro" id="IPR000276">
    <property type="entry name" value="GPCR_Rhodpsn"/>
</dbReference>
<keyword evidence="5" id="KW-0297">G-protein coupled receptor</keyword>